<sequence length="94" mass="10561">MIGFLLFLLLRLYLLVLFGRIVLSWVPSFAPGWQPRGPVLVVTEGIYWATDPPLTWLRRVFRPVRLGGVALDLSVMLLFLGVQLAASMARLLPV</sequence>
<keyword evidence="1" id="KW-0472">Membrane</keyword>
<dbReference type="Proteomes" id="UP000275256">
    <property type="component" value="Unassembled WGS sequence"/>
</dbReference>
<keyword evidence="3" id="KW-1185">Reference proteome</keyword>
<proteinExistence type="predicted"/>
<dbReference type="InterPro" id="IPR003425">
    <property type="entry name" value="CCB3/YggT"/>
</dbReference>
<dbReference type="AlphaFoldDB" id="A0A3M0GEV7"/>
<protein>
    <submittedName>
        <fullName evidence="2">YggT family protein</fullName>
    </submittedName>
</protein>
<accession>A0A3M0GEV7</accession>
<name>A0A3M0GEV7_9ACTN</name>
<keyword evidence="1" id="KW-0812">Transmembrane</keyword>
<organism evidence="2 3">
    <name type="scientific">Tessaracoccus antarcticus</name>
    <dbReference type="NCBI Taxonomy" id="2479848"/>
    <lineage>
        <taxon>Bacteria</taxon>
        <taxon>Bacillati</taxon>
        <taxon>Actinomycetota</taxon>
        <taxon>Actinomycetes</taxon>
        <taxon>Propionibacteriales</taxon>
        <taxon>Propionibacteriaceae</taxon>
        <taxon>Tessaracoccus</taxon>
    </lineage>
</organism>
<evidence type="ECO:0000313" key="3">
    <source>
        <dbReference type="Proteomes" id="UP000275256"/>
    </source>
</evidence>
<evidence type="ECO:0000256" key="1">
    <source>
        <dbReference type="SAM" id="Phobius"/>
    </source>
</evidence>
<dbReference type="OrthoDB" id="3216131at2"/>
<dbReference type="EMBL" id="REFW01000002">
    <property type="protein sequence ID" value="RMB59699.1"/>
    <property type="molecule type" value="Genomic_DNA"/>
</dbReference>
<gene>
    <name evidence="2" type="ORF">EAX62_08020</name>
</gene>
<dbReference type="RefSeq" id="WP_121901178.1">
    <property type="nucleotide sequence ID" value="NZ_REFW01000002.1"/>
</dbReference>
<evidence type="ECO:0000313" key="2">
    <source>
        <dbReference type="EMBL" id="RMB59699.1"/>
    </source>
</evidence>
<feature type="transmembrane region" description="Helical" evidence="1">
    <location>
        <begin position="66"/>
        <end position="86"/>
    </location>
</feature>
<dbReference type="Pfam" id="PF02325">
    <property type="entry name" value="CCB3_YggT"/>
    <property type="match status" value="1"/>
</dbReference>
<keyword evidence="1" id="KW-1133">Transmembrane helix</keyword>
<dbReference type="GO" id="GO:0016020">
    <property type="term" value="C:membrane"/>
    <property type="evidence" value="ECO:0007669"/>
    <property type="project" value="InterPro"/>
</dbReference>
<reference evidence="2 3" key="1">
    <citation type="submission" date="2018-10" db="EMBL/GenBank/DDBJ databases">
        <title>Tessaracoccus antarcticuss sp. nov., isolated from sediment.</title>
        <authorList>
            <person name="Zhou L.Y."/>
            <person name="Du Z.J."/>
        </authorList>
    </citation>
    <scope>NUCLEOTIDE SEQUENCE [LARGE SCALE GENOMIC DNA]</scope>
    <source>
        <strain evidence="2 3">JDX10</strain>
    </source>
</reference>
<comment type="caution">
    <text evidence="2">The sequence shown here is derived from an EMBL/GenBank/DDBJ whole genome shotgun (WGS) entry which is preliminary data.</text>
</comment>